<evidence type="ECO:0000313" key="12">
    <source>
        <dbReference type="Proteomes" id="UP000199052"/>
    </source>
</evidence>
<evidence type="ECO:0000256" key="3">
    <source>
        <dbReference type="ARBA" id="ARBA00021310"/>
    </source>
</evidence>
<evidence type="ECO:0000256" key="2">
    <source>
        <dbReference type="ARBA" id="ARBA00007452"/>
    </source>
</evidence>
<dbReference type="InterPro" id="IPR012340">
    <property type="entry name" value="NA-bd_OB-fold"/>
</dbReference>
<accession>A0A1I2S235</accession>
<dbReference type="InterPro" id="IPR037278">
    <property type="entry name" value="ARFGAP/RecO"/>
</dbReference>
<sequence>MVGVPLYVDEAVVLRTHKLGEADRIITLLTRHHGRVRAVAKGVRRTTSRFGARLEPCSYVELQLAVGRSLDVITQAEIRRPYAEAMYADYGRYTTAAAMLETAERLTVEEREPATQHFLLLVAALRSLADGAHEPSLILDSYLLRSMSVAGYAPSFDACARCGTGGPHRAFAVAAGGMICADCRPAGVAMPAPETVGLLAALLTGEWPVADASADRHRREATGLVSAYLQWHLERGLRSLPHVERFEPEIRVRVAEDDPHDHSEHDDHEQHDHGRTSGTDEQHEGAFPHDTGRGVISR</sequence>
<dbReference type="Pfam" id="PF02565">
    <property type="entry name" value="RecO_C"/>
    <property type="match status" value="1"/>
</dbReference>
<proteinExistence type="inferred from homology"/>
<dbReference type="InterPro" id="IPR022572">
    <property type="entry name" value="DNA_rep/recomb_RecO_N"/>
</dbReference>
<protein>
    <recommendedName>
        <fullName evidence="3 8">DNA repair protein RecO</fullName>
    </recommendedName>
    <alternativeName>
        <fullName evidence="7 8">Recombination protein O</fullName>
    </alternativeName>
</protein>
<gene>
    <name evidence="8" type="primary">recO</name>
    <name evidence="11" type="ORF">SAMN05421678_10681</name>
</gene>
<dbReference type="Gene3D" id="2.40.50.140">
    <property type="entry name" value="Nucleic acid-binding proteins"/>
    <property type="match status" value="1"/>
</dbReference>
<dbReference type="GO" id="GO:0006310">
    <property type="term" value="P:DNA recombination"/>
    <property type="evidence" value="ECO:0007669"/>
    <property type="project" value="UniProtKB-UniRule"/>
</dbReference>
<dbReference type="GO" id="GO:0006302">
    <property type="term" value="P:double-strand break repair"/>
    <property type="evidence" value="ECO:0007669"/>
    <property type="project" value="TreeGrafter"/>
</dbReference>
<keyword evidence="5 8" id="KW-0233">DNA recombination</keyword>
<dbReference type="NCBIfam" id="TIGR00613">
    <property type="entry name" value="reco"/>
    <property type="match status" value="1"/>
</dbReference>
<evidence type="ECO:0000256" key="1">
    <source>
        <dbReference type="ARBA" id="ARBA00003065"/>
    </source>
</evidence>
<organism evidence="11 12">
    <name type="scientific">Actinopolymorpha cephalotaxi</name>
    <dbReference type="NCBI Taxonomy" id="504797"/>
    <lineage>
        <taxon>Bacteria</taxon>
        <taxon>Bacillati</taxon>
        <taxon>Actinomycetota</taxon>
        <taxon>Actinomycetes</taxon>
        <taxon>Propionibacteriales</taxon>
        <taxon>Actinopolymorphaceae</taxon>
        <taxon>Actinopolymorpha</taxon>
    </lineage>
</organism>
<dbReference type="GO" id="GO:0043590">
    <property type="term" value="C:bacterial nucleoid"/>
    <property type="evidence" value="ECO:0007669"/>
    <property type="project" value="TreeGrafter"/>
</dbReference>
<dbReference type="STRING" id="504797.SAMN05421678_10681"/>
<dbReference type="PANTHER" id="PTHR33991">
    <property type="entry name" value="DNA REPAIR PROTEIN RECO"/>
    <property type="match status" value="1"/>
</dbReference>
<evidence type="ECO:0000256" key="7">
    <source>
        <dbReference type="ARBA" id="ARBA00033409"/>
    </source>
</evidence>
<dbReference type="Pfam" id="PF11967">
    <property type="entry name" value="RecO_N"/>
    <property type="match status" value="1"/>
</dbReference>
<name>A0A1I2S235_9ACTN</name>
<dbReference type="InterPro" id="IPR003717">
    <property type="entry name" value="RecO"/>
</dbReference>
<evidence type="ECO:0000256" key="5">
    <source>
        <dbReference type="ARBA" id="ARBA00023172"/>
    </source>
</evidence>
<evidence type="ECO:0000256" key="9">
    <source>
        <dbReference type="SAM" id="MobiDB-lite"/>
    </source>
</evidence>
<evidence type="ECO:0000313" key="11">
    <source>
        <dbReference type="EMBL" id="SFG46892.1"/>
    </source>
</evidence>
<dbReference type="Proteomes" id="UP000199052">
    <property type="component" value="Unassembled WGS sequence"/>
</dbReference>
<reference evidence="11 12" key="1">
    <citation type="submission" date="2016-10" db="EMBL/GenBank/DDBJ databases">
        <authorList>
            <person name="de Groot N.N."/>
        </authorList>
    </citation>
    <scope>NUCLEOTIDE SEQUENCE [LARGE SCALE GENOMIC DNA]</scope>
    <source>
        <strain evidence="11 12">CPCC 202808</strain>
    </source>
</reference>
<evidence type="ECO:0000259" key="10">
    <source>
        <dbReference type="Pfam" id="PF11967"/>
    </source>
</evidence>
<dbReference type="EMBL" id="FOOI01000006">
    <property type="protein sequence ID" value="SFG46892.1"/>
    <property type="molecule type" value="Genomic_DNA"/>
</dbReference>
<comment type="function">
    <text evidence="1 8">Involved in DNA repair and RecF pathway recombination.</text>
</comment>
<dbReference type="AlphaFoldDB" id="A0A1I2S235"/>
<feature type="region of interest" description="Disordered" evidence="9">
    <location>
        <begin position="257"/>
        <end position="298"/>
    </location>
</feature>
<dbReference type="InterPro" id="IPR042242">
    <property type="entry name" value="RecO_C"/>
</dbReference>
<dbReference type="HAMAP" id="MF_00201">
    <property type="entry name" value="RecO"/>
    <property type="match status" value="1"/>
</dbReference>
<dbReference type="SUPFAM" id="SSF57863">
    <property type="entry name" value="ArfGap/RecO-like zinc finger"/>
    <property type="match status" value="1"/>
</dbReference>
<keyword evidence="6 8" id="KW-0234">DNA repair</keyword>
<keyword evidence="4 8" id="KW-0227">DNA damage</keyword>
<evidence type="ECO:0000256" key="8">
    <source>
        <dbReference type="HAMAP-Rule" id="MF_00201"/>
    </source>
</evidence>
<dbReference type="SUPFAM" id="SSF50249">
    <property type="entry name" value="Nucleic acid-binding proteins"/>
    <property type="match status" value="1"/>
</dbReference>
<evidence type="ECO:0000256" key="4">
    <source>
        <dbReference type="ARBA" id="ARBA00022763"/>
    </source>
</evidence>
<evidence type="ECO:0000256" key="6">
    <source>
        <dbReference type="ARBA" id="ARBA00023204"/>
    </source>
</evidence>
<feature type="compositionally biased region" description="Basic and acidic residues" evidence="9">
    <location>
        <begin position="257"/>
        <end position="292"/>
    </location>
</feature>
<dbReference type="PANTHER" id="PTHR33991:SF1">
    <property type="entry name" value="DNA REPAIR PROTEIN RECO"/>
    <property type="match status" value="1"/>
</dbReference>
<feature type="domain" description="DNA replication/recombination mediator RecO N-terminal" evidence="10">
    <location>
        <begin position="7"/>
        <end position="82"/>
    </location>
</feature>
<comment type="similarity">
    <text evidence="2 8">Belongs to the RecO family.</text>
</comment>
<dbReference type="Gene3D" id="1.20.1440.120">
    <property type="entry name" value="Recombination protein O, C-terminal domain"/>
    <property type="match status" value="1"/>
</dbReference>